<organism evidence="1 2">
    <name type="scientific">Thermoflavifilum thermophilum</name>
    <dbReference type="NCBI Taxonomy" id="1393122"/>
    <lineage>
        <taxon>Bacteria</taxon>
        <taxon>Pseudomonadati</taxon>
        <taxon>Bacteroidota</taxon>
        <taxon>Chitinophagia</taxon>
        <taxon>Chitinophagales</taxon>
        <taxon>Chitinophagaceae</taxon>
        <taxon>Thermoflavifilum</taxon>
    </lineage>
</organism>
<keyword evidence="2" id="KW-1185">Reference proteome</keyword>
<proteinExistence type="predicted"/>
<gene>
    <name evidence="1" type="ORF">SAMN05660895_0524</name>
</gene>
<dbReference type="Proteomes" id="UP000199537">
    <property type="component" value="Unassembled WGS sequence"/>
</dbReference>
<dbReference type="RefSeq" id="WP_177224082.1">
    <property type="nucleotide sequence ID" value="NZ_FPCJ01000001.1"/>
</dbReference>
<dbReference type="AlphaFoldDB" id="A0A1I7N3R6"/>
<evidence type="ECO:0000313" key="2">
    <source>
        <dbReference type="Proteomes" id="UP000199537"/>
    </source>
</evidence>
<name>A0A1I7N3R6_9BACT</name>
<sequence length="51" mass="5585">MKRNSTHCQSGRILSVAFSALLLFFGGPVLAQQSHLIRGQVFESNGRTPLL</sequence>
<dbReference type="EMBL" id="FPCJ01000001">
    <property type="protein sequence ID" value="SFV29301.1"/>
    <property type="molecule type" value="Genomic_DNA"/>
</dbReference>
<evidence type="ECO:0000313" key="1">
    <source>
        <dbReference type="EMBL" id="SFV29301.1"/>
    </source>
</evidence>
<protein>
    <submittedName>
        <fullName evidence="1">Uncharacterized protein</fullName>
    </submittedName>
</protein>
<accession>A0A1I7N3R6</accession>
<reference evidence="2" key="1">
    <citation type="submission" date="2016-10" db="EMBL/GenBank/DDBJ databases">
        <authorList>
            <person name="Varghese N."/>
            <person name="Submissions S."/>
        </authorList>
    </citation>
    <scope>NUCLEOTIDE SEQUENCE [LARGE SCALE GENOMIC DNA]</scope>
    <source>
        <strain evidence="2">DSM 14807</strain>
    </source>
</reference>